<dbReference type="Pfam" id="PF00536">
    <property type="entry name" value="SAM_1"/>
    <property type="match status" value="1"/>
</dbReference>
<organism evidence="3 4">
    <name type="scientific">Cichlidogyrus casuarinus</name>
    <dbReference type="NCBI Taxonomy" id="1844966"/>
    <lineage>
        <taxon>Eukaryota</taxon>
        <taxon>Metazoa</taxon>
        <taxon>Spiralia</taxon>
        <taxon>Lophotrochozoa</taxon>
        <taxon>Platyhelminthes</taxon>
        <taxon>Monogenea</taxon>
        <taxon>Monopisthocotylea</taxon>
        <taxon>Dactylogyridea</taxon>
        <taxon>Ancyrocephalidae</taxon>
        <taxon>Cichlidogyrus</taxon>
    </lineage>
</organism>
<feature type="compositionally biased region" description="Low complexity" evidence="1">
    <location>
        <begin position="93"/>
        <end position="114"/>
    </location>
</feature>
<dbReference type="AlphaFoldDB" id="A0ABD2PVE8"/>
<dbReference type="InterPro" id="IPR013761">
    <property type="entry name" value="SAM/pointed_sf"/>
</dbReference>
<feature type="compositionally biased region" description="Basic and acidic residues" evidence="1">
    <location>
        <begin position="41"/>
        <end position="54"/>
    </location>
</feature>
<dbReference type="PANTHER" id="PTHR12247">
    <property type="entry name" value="POLYCOMB GROUP PROTEIN"/>
    <property type="match status" value="1"/>
</dbReference>
<feature type="region of interest" description="Disordered" evidence="1">
    <location>
        <begin position="1"/>
        <end position="58"/>
    </location>
</feature>
<feature type="compositionally biased region" description="Polar residues" evidence="1">
    <location>
        <begin position="115"/>
        <end position="129"/>
    </location>
</feature>
<evidence type="ECO:0000256" key="1">
    <source>
        <dbReference type="SAM" id="MobiDB-lite"/>
    </source>
</evidence>
<evidence type="ECO:0000313" key="4">
    <source>
        <dbReference type="Proteomes" id="UP001626550"/>
    </source>
</evidence>
<feature type="compositionally biased region" description="Basic residues" evidence="1">
    <location>
        <begin position="30"/>
        <end position="40"/>
    </location>
</feature>
<dbReference type="Proteomes" id="UP001626550">
    <property type="component" value="Unassembled WGS sequence"/>
</dbReference>
<protein>
    <recommendedName>
        <fullName evidence="2">SAM domain-containing protein</fullName>
    </recommendedName>
</protein>
<feature type="compositionally biased region" description="Basic residues" evidence="1">
    <location>
        <begin position="11"/>
        <end position="22"/>
    </location>
</feature>
<feature type="compositionally biased region" description="Basic and acidic residues" evidence="1">
    <location>
        <begin position="130"/>
        <end position="142"/>
    </location>
</feature>
<proteinExistence type="predicted"/>
<dbReference type="PANTHER" id="PTHR12247:SF132">
    <property type="entry name" value="POLYCOMB PROTEIN SCM"/>
    <property type="match status" value="1"/>
</dbReference>
<dbReference type="EMBL" id="JBJKFK010002397">
    <property type="protein sequence ID" value="KAL3311170.1"/>
    <property type="molecule type" value="Genomic_DNA"/>
</dbReference>
<dbReference type="InterPro" id="IPR001660">
    <property type="entry name" value="SAM"/>
</dbReference>
<gene>
    <name evidence="3" type="ORF">Ciccas_010254</name>
</gene>
<name>A0ABD2PVE8_9PLAT</name>
<dbReference type="SUPFAM" id="SSF47769">
    <property type="entry name" value="SAM/Pointed domain"/>
    <property type="match status" value="1"/>
</dbReference>
<keyword evidence="4" id="KW-1185">Reference proteome</keyword>
<feature type="region of interest" description="Disordered" evidence="1">
    <location>
        <begin position="85"/>
        <end position="142"/>
    </location>
</feature>
<reference evidence="3 4" key="1">
    <citation type="submission" date="2024-11" db="EMBL/GenBank/DDBJ databases">
        <title>Adaptive evolution of stress response genes in parasites aligns with host niche diversity.</title>
        <authorList>
            <person name="Hahn C."/>
            <person name="Resl P."/>
        </authorList>
    </citation>
    <scope>NUCLEOTIDE SEQUENCE [LARGE SCALE GENOMIC DNA]</scope>
    <source>
        <strain evidence="3">EGGRZ-B1_66</strain>
        <tissue evidence="3">Body</tissue>
    </source>
</reference>
<comment type="caution">
    <text evidence="3">The sequence shown here is derived from an EMBL/GenBank/DDBJ whole genome shotgun (WGS) entry which is preliminary data.</text>
</comment>
<evidence type="ECO:0000259" key="2">
    <source>
        <dbReference type="Pfam" id="PF00536"/>
    </source>
</evidence>
<feature type="domain" description="SAM" evidence="2">
    <location>
        <begin position="209"/>
        <end position="253"/>
    </location>
</feature>
<dbReference type="InterPro" id="IPR050548">
    <property type="entry name" value="PcG_chromatin_remod_factors"/>
</dbReference>
<evidence type="ECO:0000313" key="3">
    <source>
        <dbReference type="EMBL" id="KAL3311170.1"/>
    </source>
</evidence>
<accession>A0ABD2PVE8</accession>
<sequence>MGSSSSSSAERHRHKHRHKHHRREDEREERHKKRKKKHHRHDDEPPLKKYHTDSGKQQIFVETDLNQVSTTTLSQGNDLRLFQQNKNNLGQPSSSSSVGESAVSSNRSVKVSSSTRALTPLVTSTTNTSSKERPPKPRPPKIDIKVVADSTAMQMEDDPETPACTFDTTTRIPYKMVLISKLSGVTPPSDWSIDDVYEYICSKDPSLTDAALMFKHHEIDGQAMLLLQMNSLQWMNMKFGPALKIDHLISFLRKGYY</sequence>
<dbReference type="Gene3D" id="1.10.150.50">
    <property type="entry name" value="Transcription Factor, Ets-1"/>
    <property type="match status" value="1"/>
</dbReference>